<dbReference type="EMBL" id="JACQCR010000055">
    <property type="protein sequence ID" value="MBI3631146.1"/>
    <property type="molecule type" value="Genomic_DNA"/>
</dbReference>
<dbReference type="Pfam" id="PF01569">
    <property type="entry name" value="PAP2"/>
    <property type="match status" value="1"/>
</dbReference>
<dbReference type="InterPro" id="IPR000326">
    <property type="entry name" value="PAP2/HPO"/>
</dbReference>
<keyword evidence="5 7" id="KW-1133">Transmembrane helix</keyword>
<evidence type="ECO:0000259" key="8">
    <source>
        <dbReference type="SMART" id="SM00014"/>
    </source>
</evidence>
<keyword evidence="4" id="KW-0378">Hydrolase</keyword>
<protein>
    <submittedName>
        <fullName evidence="9">Phosphatase PAP2 family protein</fullName>
    </submittedName>
</protein>
<evidence type="ECO:0000256" key="3">
    <source>
        <dbReference type="ARBA" id="ARBA00022692"/>
    </source>
</evidence>
<organism evidence="9 10">
    <name type="scientific">Candidatus Sungiibacteriota bacterium</name>
    <dbReference type="NCBI Taxonomy" id="2750080"/>
    <lineage>
        <taxon>Bacteria</taxon>
        <taxon>Candidatus Sungiibacteriota</taxon>
    </lineage>
</organism>
<dbReference type="PANTHER" id="PTHR14969:SF62">
    <property type="entry name" value="DECAPRENYLPHOSPHORYL-5-PHOSPHORIBOSE PHOSPHATASE RV3807C-RELATED"/>
    <property type="match status" value="1"/>
</dbReference>
<accession>A0A932R1Z2</accession>
<feature type="transmembrane region" description="Helical" evidence="7">
    <location>
        <begin position="127"/>
        <end position="144"/>
    </location>
</feature>
<dbReference type="GO" id="GO:0016787">
    <property type="term" value="F:hydrolase activity"/>
    <property type="evidence" value="ECO:0007669"/>
    <property type="project" value="UniProtKB-KW"/>
</dbReference>
<keyword evidence="6 7" id="KW-0472">Membrane</keyword>
<sequence>MNADLNLFFFLNNLAGRSRVFDVLVVGMATYAPYLLVMLFFLLICFSAYEARQKLRMVWVVAISALVARLGAAEGIRLFYHRPRPFMAYQVRQLLSDNEWSFPSGHATFFFAMATAVYLYNKKWGAGFFAAALLVSAGRVIAGIHYPSDILGGALIGAAVACFVFYAAEKRKTGEIGKRL</sequence>
<feature type="transmembrane region" description="Helical" evidence="7">
    <location>
        <begin position="150"/>
        <end position="168"/>
    </location>
</feature>
<dbReference type="SUPFAM" id="SSF48317">
    <property type="entry name" value="Acid phosphatase/Vanadium-dependent haloperoxidase"/>
    <property type="match status" value="1"/>
</dbReference>
<dbReference type="AlphaFoldDB" id="A0A932R1Z2"/>
<feature type="transmembrane region" description="Helical" evidence="7">
    <location>
        <begin position="100"/>
        <end position="120"/>
    </location>
</feature>
<dbReference type="GO" id="GO:0005886">
    <property type="term" value="C:plasma membrane"/>
    <property type="evidence" value="ECO:0007669"/>
    <property type="project" value="UniProtKB-SubCell"/>
</dbReference>
<comment type="caution">
    <text evidence="9">The sequence shown here is derived from an EMBL/GenBank/DDBJ whole genome shotgun (WGS) entry which is preliminary data.</text>
</comment>
<dbReference type="InterPro" id="IPR036938">
    <property type="entry name" value="PAP2/HPO_sf"/>
</dbReference>
<dbReference type="Gene3D" id="1.20.144.10">
    <property type="entry name" value="Phosphatidic acid phosphatase type 2/haloperoxidase"/>
    <property type="match status" value="1"/>
</dbReference>
<evidence type="ECO:0000256" key="1">
    <source>
        <dbReference type="ARBA" id="ARBA00004651"/>
    </source>
</evidence>
<evidence type="ECO:0000313" key="9">
    <source>
        <dbReference type="EMBL" id="MBI3631146.1"/>
    </source>
</evidence>
<gene>
    <name evidence="9" type="ORF">HY221_02310</name>
</gene>
<keyword evidence="3 7" id="KW-0812">Transmembrane</keyword>
<feature type="transmembrane region" description="Helical" evidence="7">
    <location>
        <begin position="58"/>
        <end position="80"/>
    </location>
</feature>
<dbReference type="Proteomes" id="UP000753196">
    <property type="component" value="Unassembled WGS sequence"/>
</dbReference>
<dbReference type="PANTHER" id="PTHR14969">
    <property type="entry name" value="SPHINGOSINE-1-PHOSPHATE PHOSPHOHYDROLASE"/>
    <property type="match status" value="1"/>
</dbReference>
<evidence type="ECO:0000256" key="6">
    <source>
        <dbReference type="ARBA" id="ARBA00023136"/>
    </source>
</evidence>
<proteinExistence type="predicted"/>
<comment type="subcellular location">
    <subcellularLocation>
        <location evidence="1">Cell membrane</location>
        <topology evidence="1">Multi-pass membrane protein</topology>
    </subcellularLocation>
</comment>
<evidence type="ECO:0000256" key="7">
    <source>
        <dbReference type="SAM" id="Phobius"/>
    </source>
</evidence>
<feature type="transmembrane region" description="Helical" evidence="7">
    <location>
        <begin position="20"/>
        <end position="46"/>
    </location>
</feature>
<name>A0A932R1Z2_9BACT</name>
<dbReference type="SMART" id="SM00014">
    <property type="entry name" value="acidPPc"/>
    <property type="match status" value="1"/>
</dbReference>
<evidence type="ECO:0000313" key="10">
    <source>
        <dbReference type="Proteomes" id="UP000753196"/>
    </source>
</evidence>
<evidence type="ECO:0000256" key="5">
    <source>
        <dbReference type="ARBA" id="ARBA00022989"/>
    </source>
</evidence>
<feature type="domain" description="Phosphatidic acid phosphatase type 2/haloperoxidase" evidence="8">
    <location>
        <begin position="58"/>
        <end position="165"/>
    </location>
</feature>
<evidence type="ECO:0000256" key="2">
    <source>
        <dbReference type="ARBA" id="ARBA00022475"/>
    </source>
</evidence>
<evidence type="ECO:0000256" key="4">
    <source>
        <dbReference type="ARBA" id="ARBA00022801"/>
    </source>
</evidence>
<reference evidence="9" key="1">
    <citation type="submission" date="2020-07" db="EMBL/GenBank/DDBJ databases">
        <title>Huge and variable diversity of episymbiotic CPR bacteria and DPANN archaea in groundwater ecosystems.</title>
        <authorList>
            <person name="He C.Y."/>
            <person name="Keren R."/>
            <person name="Whittaker M."/>
            <person name="Farag I.F."/>
            <person name="Doudna J."/>
            <person name="Cate J.H.D."/>
            <person name="Banfield J.F."/>
        </authorList>
    </citation>
    <scope>NUCLEOTIDE SEQUENCE</scope>
    <source>
        <strain evidence="9">NC_groundwater_973_Pr1_S-0.2um_54_13</strain>
    </source>
</reference>
<keyword evidence="2" id="KW-1003">Cell membrane</keyword>